<comment type="caution">
    <text evidence="3">The sequence shown here is derived from an EMBL/GenBank/DDBJ whole genome shotgun (WGS) entry which is preliminary data.</text>
</comment>
<feature type="transmembrane region" description="Helical" evidence="1">
    <location>
        <begin position="125"/>
        <end position="147"/>
    </location>
</feature>
<keyword evidence="4" id="KW-1185">Reference proteome</keyword>
<proteinExistence type="predicted"/>
<evidence type="ECO:0000259" key="2">
    <source>
        <dbReference type="Pfam" id="PF20151"/>
    </source>
</evidence>
<feature type="non-terminal residue" evidence="3">
    <location>
        <position position="1"/>
    </location>
</feature>
<protein>
    <recommendedName>
        <fullName evidence="2">DUF6533 domain-containing protein</fullName>
    </recommendedName>
</protein>
<dbReference type="AlphaFoldDB" id="A0A9P5U4R3"/>
<evidence type="ECO:0000313" key="3">
    <source>
        <dbReference type="EMBL" id="KAF9067035.1"/>
    </source>
</evidence>
<keyword evidence="1" id="KW-0812">Transmembrane</keyword>
<evidence type="ECO:0000313" key="4">
    <source>
        <dbReference type="Proteomes" id="UP000772434"/>
    </source>
</evidence>
<dbReference type="EMBL" id="JADNRY010000079">
    <property type="protein sequence ID" value="KAF9067035.1"/>
    <property type="molecule type" value="Genomic_DNA"/>
</dbReference>
<keyword evidence="1" id="KW-1133">Transmembrane helix</keyword>
<feature type="transmembrane region" description="Helical" evidence="1">
    <location>
        <begin position="71"/>
        <end position="88"/>
    </location>
</feature>
<dbReference type="OrthoDB" id="2958007at2759"/>
<feature type="domain" description="DUF6533" evidence="2">
    <location>
        <begin position="3"/>
        <end position="42"/>
    </location>
</feature>
<keyword evidence="1" id="KW-0472">Membrane</keyword>
<sequence length="154" mass="17915">SGSVLFLYDWMLILPVELDVVWSKKLRPLDVLYIIQQYMPFLDTIGIPFLILNLLAVGFMEPIMEPNTCHILFTISGFILMMRTWALWEKDIRLTIGLPIFFVMCWTPTLYMLHVGCVVLMSARLMFLLVWVILLVYEAVLLTLMLIPGIHYCV</sequence>
<feature type="transmembrane region" description="Helical" evidence="1">
    <location>
        <begin position="38"/>
        <end position="59"/>
    </location>
</feature>
<gene>
    <name evidence="3" type="ORF">BDP27DRAFT_1226540</name>
</gene>
<dbReference type="InterPro" id="IPR045340">
    <property type="entry name" value="DUF6533"/>
</dbReference>
<name>A0A9P5U4R3_9AGAR</name>
<reference evidence="3" key="1">
    <citation type="submission" date="2020-11" db="EMBL/GenBank/DDBJ databases">
        <authorList>
            <consortium name="DOE Joint Genome Institute"/>
            <person name="Ahrendt S."/>
            <person name="Riley R."/>
            <person name="Andreopoulos W."/>
            <person name="Labutti K."/>
            <person name="Pangilinan J."/>
            <person name="Ruiz-Duenas F.J."/>
            <person name="Barrasa J.M."/>
            <person name="Sanchez-Garcia M."/>
            <person name="Camarero S."/>
            <person name="Miyauchi S."/>
            <person name="Serrano A."/>
            <person name="Linde D."/>
            <person name="Babiker R."/>
            <person name="Drula E."/>
            <person name="Ayuso-Fernandez I."/>
            <person name="Pacheco R."/>
            <person name="Padilla G."/>
            <person name="Ferreira P."/>
            <person name="Barriuso J."/>
            <person name="Kellner H."/>
            <person name="Castanera R."/>
            <person name="Alfaro M."/>
            <person name="Ramirez L."/>
            <person name="Pisabarro A.G."/>
            <person name="Kuo A."/>
            <person name="Tritt A."/>
            <person name="Lipzen A."/>
            <person name="He G."/>
            <person name="Yan M."/>
            <person name="Ng V."/>
            <person name="Cullen D."/>
            <person name="Martin F."/>
            <person name="Rosso M.-N."/>
            <person name="Henrissat B."/>
            <person name="Hibbett D."/>
            <person name="Martinez A.T."/>
            <person name="Grigoriev I.V."/>
        </authorList>
    </citation>
    <scope>NUCLEOTIDE SEQUENCE</scope>
    <source>
        <strain evidence="3">AH 40177</strain>
    </source>
</reference>
<dbReference type="Proteomes" id="UP000772434">
    <property type="component" value="Unassembled WGS sequence"/>
</dbReference>
<organism evidence="3 4">
    <name type="scientific">Rhodocollybia butyracea</name>
    <dbReference type="NCBI Taxonomy" id="206335"/>
    <lineage>
        <taxon>Eukaryota</taxon>
        <taxon>Fungi</taxon>
        <taxon>Dikarya</taxon>
        <taxon>Basidiomycota</taxon>
        <taxon>Agaricomycotina</taxon>
        <taxon>Agaricomycetes</taxon>
        <taxon>Agaricomycetidae</taxon>
        <taxon>Agaricales</taxon>
        <taxon>Marasmiineae</taxon>
        <taxon>Omphalotaceae</taxon>
        <taxon>Rhodocollybia</taxon>
    </lineage>
</organism>
<evidence type="ECO:0000256" key="1">
    <source>
        <dbReference type="SAM" id="Phobius"/>
    </source>
</evidence>
<dbReference type="Pfam" id="PF20151">
    <property type="entry name" value="DUF6533"/>
    <property type="match status" value="1"/>
</dbReference>
<feature type="transmembrane region" description="Helical" evidence="1">
    <location>
        <begin position="94"/>
        <end position="113"/>
    </location>
</feature>
<accession>A0A9P5U4R3</accession>